<dbReference type="RefSeq" id="XP_060349280.1">
    <property type="nucleotide sequence ID" value="XM_060492910.1"/>
</dbReference>
<sequence length="234" mass="26144">MLGSNNGDSGPYALCIRTNPATLYYGYFDFPISSRDPWNFRKSTTNQALESPQIDKQAVVPTHCINHRLFILSRERSNVVGRVFSSSLPHFQALAPQPNYEKCDNSLSPALFPYKVTWPIFAPPAEASIYGTGGTRGHDPECPRRQFQRLTDGPPSARPLRILTSIVSKSTKPLSLDFECGECNREAQLVRYVPSVGLADQSVQHARNEGVPRPYRAVPPPNLLVSRAKKRVEY</sequence>
<reference evidence="1 2" key="1">
    <citation type="submission" date="2016-10" db="EMBL/GenBank/DDBJ databases">
        <title>The genome sequence of Colletotrichum fioriniae PJ7.</title>
        <authorList>
            <person name="Baroncelli R."/>
        </authorList>
    </citation>
    <scope>NUCLEOTIDE SEQUENCE [LARGE SCALE GENOMIC DNA]</scope>
    <source>
        <strain evidence="1 2">IMI 384185</strain>
    </source>
</reference>
<organism evidence="1 2">
    <name type="scientific">Colletotrichum paranaense</name>
    <dbReference type="NCBI Taxonomy" id="1914294"/>
    <lineage>
        <taxon>Eukaryota</taxon>
        <taxon>Fungi</taxon>
        <taxon>Dikarya</taxon>
        <taxon>Ascomycota</taxon>
        <taxon>Pezizomycotina</taxon>
        <taxon>Sordariomycetes</taxon>
        <taxon>Hypocreomycetidae</taxon>
        <taxon>Glomerellales</taxon>
        <taxon>Glomerellaceae</taxon>
        <taxon>Colletotrichum</taxon>
        <taxon>Colletotrichum acutatum species complex</taxon>
    </lineage>
</organism>
<dbReference type="Proteomes" id="UP001241169">
    <property type="component" value="Unassembled WGS sequence"/>
</dbReference>
<keyword evidence="2" id="KW-1185">Reference proteome</keyword>
<proteinExistence type="predicted"/>
<comment type="caution">
    <text evidence="1">The sequence shown here is derived from an EMBL/GenBank/DDBJ whole genome shotgun (WGS) entry which is preliminary data.</text>
</comment>
<protein>
    <submittedName>
        <fullName evidence="1">Uncharacterized protein</fullName>
    </submittedName>
</protein>
<name>A0ABQ9SL29_9PEZI</name>
<evidence type="ECO:0000313" key="1">
    <source>
        <dbReference type="EMBL" id="KAK1538529.1"/>
    </source>
</evidence>
<dbReference type="EMBL" id="MOPA01000006">
    <property type="protein sequence ID" value="KAK1538529.1"/>
    <property type="molecule type" value="Genomic_DNA"/>
</dbReference>
<evidence type="ECO:0000313" key="2">
    <source>
        <dbReference type="Proteomes" id="UP001241169"/>
    </source>
</evidence>
<accession>A0ABQ9SL29</accession>
<dbReference type="GeneID" id="85376809"/>
<gene>
    <name evidence="1" type="ORF">CPAR01_08642</name>
</gene>